<dbReference type="InterPro" id="IPR012870">
    <property type="entry name" value="DUF1666"/>
</dbReference>
<accession>A0ABR0V2T8</accession>
<comment type="caution">
    <text evidence="1">The sequence shown here is derived from an EMBL/GenBank/DDBJ whole genome shotgun (WGS) entry which is preliminary data.</text>
</comment>
<keyword evidence="2" id="KW-1185">Reference proteome</keyword>
<protein>
    <submittedName>
        <fullName evidence="1">Uncharacterized protein</fullName>
    </submittedName>
</protein>
<dbReference type="EMBL" id="JABTTQ020001745">
    <property type="protein sequence ID" value="KAK6128365.1"/>
    <property type="molecule type" value="Genomic_DNA"/>
</dbReference>
<organism evidence="1 2">
    <name type="scientific">Rehmannia glutinosa</name>
    <name type="common">Chinese foxglove</name>
    <dbReference type="NCBI Taxonomy" id="99300"/>
    <lineage>
        <taxon>Eukaryota</taxon>
        <taxon>Viridiplantae</taxon>
        <taxon>Streptophyta</taxon>
        <taxon>Embryophyta</taxon>
        <taxon>Tracheophyta</taxon>
        <taxon>Spermatophyta</taxon>
        <taxon>Magnoliopsida</taxon>
        <taxon>eudicotyledons</taxon>
        <taxon>Gunneridae</taxon>
        <taxon>Pentapetalae</taxon>
        <taxon>asterids</taxon>
        <taxon>lamiids</taxon>
        <taxon>Lamiales</taxon>
        <taxon>Orobanchaceae</taxon>
        <taxon>Rehmannieae</taxon>
        <taxon>Rehmannia</taxon>
    </lineage>
</organism>
<evidence type="ECO:0000313" key="1">
    <source>
        <dbReference type="EMBL" id="KAK6128365.1"/>
    </source>
</evidence>
<sequence>MPEDNNSGSSLLVNRGMCTHRPILDSLAASDDTDPPESNLIEQGFEPLASTPQLLVVARSPPSDFDVDISLSSTDDDDCCYTLSAATNLQLVDDLPAFCRSNSPVRDIDPFFHKFSERMRFYDALYHERLYGMNAILDDHLTTPGLFTSTESSTDLSMQYIISCSRMAKKRLLRILECDFELIYVAQLCLFWEALHHQYQKVEALILSDISENRLFHHNVSGKFQEFQIQLERFVEDQKCEGQRDSNYTHKRLSFQGLLRVPDIKGFMEENNSMGGEGIRASQVLKAIEKCIKAFWLYVKTDKKKSLWRYKGIWRTDPPVEDPQDLGLLYNVTKALHKKEIMLKDLQGKNKCWLRRKVKPLQAQEDEKINLVFAMMDMKLVKRLLKMPLISTSHLKWCQEKLNNLEFRQGIIFRGPTCHLFPSS</sequence>
<name>A0ABR0V2T8_REHGL</name>
<proteinExistence type="predicted"/>
<dbReference type="PANTHER" id="PTHR46741">
    <property type="entry name" value="OS09G0413600 PROTEIN"/>
    <property type="match status" value="1"/>
</dbReference>
<dbReference type="PANTHER" id="PTHR46741:SF7">
    <property type="entry name" value="TRANSMEMBRANE PROTEIN"/>
    <property type="match status" value="1"/>
</dbReference>
<evidence type="ECO:0000313" key="2">
    <source>
        <dbReference type="Proteomes" id="UP001318860"/>
    </source>
</evidence>
<dbReference type="Proteomes" id="UP001318860">
    <property type="component" value="Unassembled WGS sequence"/>
</dbReference>
<gene>
    <name evidence="1" type="ORF">DH2020_037896</name>
</gene>
<reference evidence="1 2" key="1">
    <citation type="journal article" date="2021" name="Comput. Struct. Biotechnol. J.">
        <title>De novo genome assembly of the potent medicinal plant Rehmannia glutinosa using nanopore technology.</title>
        <authorList>
            <person name="Ma L."/>
            <person name="Dong C."/>
            <person name="Song C."/>
            <person name="Wang X."/>
            <person name="Zheng X."/>
            <person name="Niu Y."/>
            <person name="Chen S."/>
            <person name="Feng W."/>
        </authorList>
    </citation>
    <scope>NUCLEOTIDE SEQUENCE [LARGE SCALE GENOMIC DNA]</scope>
    <source>
        <strain evidence="1">DH-2019</strain>
    </source>
</reference>
<dbReference type="Pfam" id="PF07891">
    <property type="entry name" value="DUF1666"/>
    <property type="match status" value="1"/>
</dbReference>